<keyword evidence="3" id="KW-1185">Reference proteome</keyword>
<dbReference type="AlphaFoldDB" id="A0A5C0VIA6"/>
<accession>A0A5C0VIA6</accession>
<name>A0A5C0VIA6_9SPHI</name>
<evidence type="ECO:0000256" key="1">
    <source>
        <dbReference type="SAM" id="MobiDB-lite"/>
    </source>
</evidence>
<dbReference type="RefSeq" id="WP_039450816.1">
    <property type="nucleotide sequence ID" value="NZ_CP043329.1"/>
</dbReference>
<gene>
    <name evidence="2" type="ORF">FYC62_12750</name>
</gene>
<dbReference type="Proteomes" id="UP000323653">
    <property type="component" value="Chromosome"/>
</dbReference>
<feature type="compositionally biased region" description="Basic and acidic residues" evidence="1">
    <location>
        <begin position="1"/>
        <end position="51"/>
    </location>
</feature>
<protein>
    <submittedName>
        <fullName evidence="2">Uncharacterized protein</fullName>
    </submittedName>
</protein>
<reference evidence="2 3" key="1">
    <citation type="submission" date="2019-08" db="EMBL/GenBank/DDBJ databases">
        <title>Pedobacter sp. nov., isolated from Han river, South Korea.</title>
        <authorList>
            <person name="Lee D.-H."/>
            <person name="Kim Y.-S."/>
            <person name="Hwang E.-M."/>
            <person name="Le Tran T.C."/>
            <person name="Cha C.-J."/>
        </authorList>
    </citation>
    <scope>NUCLEOTIDE SEQUENCE [LARGE SCALE GENOMIC DNA]</scope>
    <source>
        <strain evidence="2 3">CJ43</strain>
    </source>
</reference>
<proteinExistence type="predicted"/>
<dbReference type="KEGG" id="pej:FYC62_12750"/>
<dbReference type="EMBL" id="CP043329">
    <property type="protein sequence ID" value="QEK52425.1"/>
    <property type="molecule type" value="Genomic_DNA"/>
</dbReference>
<feature type="region of interest" description="Disordered" evidence="1">
    <location>
        <begin position="1"/>
        <end position="78"/>
    </location>
</feature>
<sequence length="78" mass="9250">METQEKHWESGPNQDHLDKRVKEQAERALKESERRKENLDDKGEGSYKEKNGDEDEQYEGLKNEPKIDQKPTHPQTEE</sequence>
<evidence type="ECO:0000313" key="2">
    <source>
        <dbReference type="EMBL" id="QEK52425.1"/>
    </source>
</evidence>
<organism evidence="2 3">
    <name type="scientific">Pedobacter aquae</name>
    <dbReference type="NCBI Taxonomy" id="2605747"/>
    <lineage>
        <taxon>Bacteria</taxon>
        <taxon>Pseudomonadati</taxon>
        <taxon>Bacteroidota</taxon>
        <taxon>Sphingobacteriia</taxon>
        <taxon>Sphingobacteriales</taxon>
        <taxon>Sphingobacteriaceae</taxon>
        <taxon>Pedobacter</taxon>
    </lineage>
</organism>
<evidence type="ECO:0000313" key="3">
    <source>
        <dbReference type="Proteomes" id="UP000323653"/>
    </source>
</evidence>
<feature type="compositionally biased region" description="Basic and acidic residues" evidence="1">
    <location>
        <begin position="59"/>
        <end position="78"/>
    </location>
</feature>